<dbReference type="AlphaFoldDB" id="A0A8D8QWG5"/>
<organism evidence="2">
    <name type="scientific">Cacopsylla melanoneura</name>
    <dbReference type="NCBI Taxonomy" id="428564"/>
    <lineage>
        <taxon>Eukaryota</taxon>
        <taxon>Metazoa</taxon>
        <taxon>Ecdysozoa</taxon>
        <taxon>Arthropoda</taxon>
        <taxon>Hexapoda</taxon>
        <taxon>Insecta</taxon>
        <taxon>Pterygota</taxon>
        <taxon>Neoptera</taxon>
        <taxon>Paraneoptera</taxon>
        <taxon>Hemiptera</taxon>
        <taxon>Sternorrhyncha</taxon>
        <taxon>Psylloidea</taxon>
        <taxon>Psyllidae</taxon>
        <taxon>Psyllinae</taxon>
        <taxon>Cacopsylla</taxon>
    </lineage>
</organism>
<evidence type="ECO:0000256" key="1">
    <source>
        <dbReference type="SAM" id="Phobius"/>
    </source>
</evidence>
<keyword evidence="1" id="KW-0472">Membrane</keyword>
<keyword evidence="1" id="KW-0812">Transmembrane</keyword>
<dbReference type="EMBL" id="HBUF01104055">
    <property type="protein sequence ID" value="CAG6638816.1"/>
    <property type="molecule type" value="Transcribed_RNA"/>
</dbReference>
<evidence type="ECO:0000313" key="2">
    <source>
        <dbReference type="EMBL" id="CAG6638816.1"/>
    </source>
</evidence>
<proteinExistence type="predicted"/>
<feature type="transmembrane region" description="Helical" evidence="1">
    <location>
        <begin position="6"/>
        <end position="26"/>
    </location>
</feature>
<accession>A0A8D8QWG5</accession>
<dbReference type="EMBL" id="HBUF01274596">
    <property type="protein sequence ID" value="CAG6686033.1"/>
    <property type="molecule type" value="Transcribed_RNA"/>
</dbReference>
<protein>
    <submittedName>
        <fullName evidence="2">Uncharacterized protein</fullName>
    </submittedName>
</protein>
<keyword evidence="1" id="KW-1133">Transmembrane helix</keyword>
<name>A0A8D8QWG5_9HEMI</name>
<reference evidence="2" key="1">
    <citation type="submission" date="2021-05" db="EMBL/GenBank/DDBJ databases">
        <authorList>
            <person name="Alioto T."/>
            <person name="Alioto T."/>
            <person name="Gomez Garrido J."/>
        </authorList>
    </citation>
    <scope>NUCLEOTIDE SEQUENCE</scope>
</reference>
<sequence>MLGSNVRNVALWFGVVVVSFVLISSYDLSDSDYRDKLADIKSPQHVRVDRPDSCSYSVSSMSGTNTISDVPSEKFPGYIKFTTETFPILAKGKYSGYFFLSTILC</sequence>